<name>A0A4D8PLU0_9PROT</name>
<evidence type="ECO:0000256" key="1">
    <source>
        <dbReference type="SAM" id="MobiDB-lite"/>
    </source>
</evidence>
<feature type="region of interest" description="Disordered" evidence="1">
    <location>
        <begin position="1"/>
        <end position="50"/>
    </location>
</feature>
<gene>
    <name evidence="2" type="ORF">D3093_10415</name>
</gene>
<dbReference type="Proteomes" id="UP000298595">
    <property type="component" value="Chromosome"/>
</dbReference>
<proteinExistence type="predicted"/>
<organism evidence="2 3">
    <name type="scientific">Azospirillum argentinense</name>
    <dbReference type="NCBI Taxonomy" id="2970906"/>
    <lineage>
        <taxon>Bacteria</taxon>
        <taxon>Pseudomonadati</taxon>
        <taxon>Pseudomonadota</taxon>
        <taxon>Alphaproteobacteria</taxon>
        <taxon>Rhodospirillales</taxon>
        <taxon>Azospirillaceae</taxon>
        <taxon>Azospirillum</taxon>
    </lineage>
</organism>
<reference evidence="2 3" key="1">
    <citation type="submission" date="2018-09" db="EMBL/GenBank/DDBJ databases">
        <title>Whole genome based analysis of evolution and adaptive divergence in Indian and Brazilian strains of Azospirillum brasilense.</title>
        <authorList>
            <person name="Singh C."/>
            <person name="Tripathi A.K."/>
        </authorList>
    </citation>
    <scope>NUCLEOTIDE SEQUENCE [LARGE SCALE GENOMIC DNA]</scope>
    <source>
        <strain evidence="2 3">MTCC4035</strain>
    </source>
</reference>
<accession>A0A4D8PLU0</accession>
<evidence type="ECO:0000313" key="2">
    <source>
        <dbReference type="EMBL" id="QCN95639.1"/>
    </source>
</evidence>
<sequence>MVPRIKANSQCPHPNPPPLTQGRGLPPLRAKLPPLRSGGGPGWGPAPAHSSMLRARTSRLPAWLGLLTTPSVSIRSISRAAEL</sequence>
<dbReference type="AlphaFoldDB" id="A0A4D8PLU0"/>
<feature type="compositionally biased region" description="Low complexity" evidence="1">
    <location>
        <begin position="23"/>
        <end position="36"/>
    </location>
</feature>
<protein>
    <submittedName>
        <fullName evidence="2">Uncharacterized protein</fullName>
    </submittedName>
</protein>
<evidence type="ECO:0000313" key="3">
    <source>
        <dbReference type="Proteomes" id="UP000298595"/>
    </source>
</evidence>
<dbReference type="KEGG" id="aare:D3093_10415"/>
<dbReference type="EMBL" id="CP032321">
    <property type="protein sequence ID" value="QCN95639.1"/>
    <property type="molecule type" value="Genomic_DNA"/>
</dbReference>